<keyword evidence="8" id="KW-0378">Hydrolase</keyword>
<evidence type="ECO:0000256" key="11">
    <source>
        <dbReference type="ARBA" id="ARBA00049902"/>
    </source>
</evidence>
<comment type="catalytic activity">
    <reaction evidence="11">
        <text>[GlcNAc-(1-&gt;4)-Mur2Ac(oyl-L-Ala-gamma-D-Glu-L-Lys-D-Ala-D-Ala)](n)-di-trans,octa-cis-undecaprenyl diphosphate + beta-D-GlcNAc-(1-&gt;4)-Mur2Ac(oyl-L-Ala-gamma-D-Glu-L-Lys-D-Ala-D-Ala)-di-trans,octa-cis-undecaprenyl diphosphate = [GlcNAc-(1-&gt;4)-Mur2Ac(oyl-L-Ala-gamma-D-Glu-L-Lys-D-Ala-D-Ala)](n+1)-di-trans,octa-cis-undecaprenyl diphosphate + di-trans,octa-cis-undecaprenyl diphosphate + H(+)</text>
        <dbReference type="Rhea" id="RHEA:23708"/>
        <dbReference type="Rhea" id="RHEA-COMP:9602"/>
        <dbReference type="Rhea" id="RHEA-COMP:9603"/>
        <dbReference type="ChEBI" id="CHEBI:15378"/>
        <dbReference type="ChEBI" id="CHEBI:58405"/>
        <dbReference type="ChEBI" id="CHEBI:60033"/>
        <dbReference type="ChEBI" id="CHEBI:78435"/>
        <dbReference type="EC" id="2.4.99.28"/>
    </reaction>
</comment>
<evidence type="ECO:0000256" key="10">
    <source>
        <dbReference type="ARBA" id="ARBA00044770"/>
    </source>
</evidence>
<comment type="similarity">
    <text evidence="2">In the C-terminal section; belongs to the transpeptidase family.</text>
</comment>
<dbReference type="GO" id="GO:0030288">
    <property type="term" value="C:outer membrane-bounded periplasmic space"/>
    <property type="evidence" value="ECO:0007669"/>
    <property type="project" value="TreeGrafter"/>
</dbReference>
<evidence type="ECO:0000259" key="12">
    <source>
        <dbReference type="Pfam" id="PF00905"/>
    </source>
</evidence>
<dbReference type="InterPro" id="IPR012338">
    <property type="entry name" value="Beta-lactam/transpept-like"/>
</dbReference>
<dbReference type="NCBIfam" id="TIGR02073">
    <property type="entry name" value="PBP_1c"/>
    <property type="match status" value="1"/>
</dbReference>
<dbReference type="InterPro" id="IPR001460">
    <property type="entry name" value="PCN-bd_Tpept"/>
</dbReference>
<dbReference type="GO" id="GO:0008658">
    <property type="term" value="F:penicillin binding"/>
    <property type="evidence" value="ECO:0007669"/>
    <property type="project" value="InterPro"/>
</dbReference>
<evidence type="ECO:0000313" key="15">
    <source>
        <dbReference type="EMBL" id="ANJ68252.1"/>
    </source>
</evidence>
<dbReference type="Pfam" id="PF00905">
    <property type="entry name" value="Transpeptidase"/>
    <property type="match status" value="1"/>
</dbReference>
<dbReference type="GO" id="GO:0006508">
    <property type="term" value="P:proteolysis"/>
    <property type="evidence" value="ECO:0007669"/>
    <property type="project" value="UniProtKB-KW"/>
</dbReference>
<evidence type="ECO:0000259" key="13">
    <source>
        <dbReference type="Pfam" id="PF00912"/>
    </source>
</evidence>
<dbReference type="Gene3D" id="1.10.3810.10">
    <property type="entry name" value="Biosynthetic peptidoglycan transglycosylase-like"/>
    <property type="match status" value="1"/>
</dbReference>
<reference evidence="15 16" key="1">
    <citation type="submission" date="2016-06" db="EMBL/GenBank/DDBJ databases">
        <title>Insight into the functional genes involving in sulfur oxidation in Pearl River water.</title>
        <authorList>
            <person name="Luo J."/>
            <person name="Tan X."/>
            <person name="Lin W."/>
        </authorList>
    </citation>
    <scope>NUCLEOTIDE SEQUENCE [LARGE SCALE GENOMIC DNA]</scope>
    <source>
        <strain evidence="15 16">LS2</strain>
    </source>
</reference>
<dbReference type="AlphaFoldDB" id="A0A191ZK81"/>
<dbReference type="PANTHER" id="PTHR32282">
    <property type="entry name" value="BINDING PROTEIN TRANSPEPTIDASE, PUTATIVE-RELATED"/>
    <property type="match status" value="1"/>
</dbReference>
<feature type="domain" description="Penicillin-binding C-terminal" evidence="14">
    <location>
        <begin position="713"/>
        <end position="793"/>
    </location>
</feature>
<evidence type="ECO:0000259" key="14">
    <source>
        <dbReference type="Pfam" id="PF06832"/>
    </source>
</evidence>
<evidence type="ECO:0000256" key="5">
    <source>
        <dbReference type="ARBA" id="ARBA00022670"/>
    </source>
</evidence>
<evidence type="ECO:0000256" key="2">
    <source>
        <dbReference type="ARBA" id="ARBA00007090"/>
    </source>
</evidence>
<dbReference type="Gene3D" id="3.40.710.10">
    <property type="entry name" value="DD-peptidase/beta-lactamase superfamily"/>
    <property type="match status" value="1"/>
</dbReference>
<dbReference type="GO" id="GO:0008955">
    <property type="term" value="F:peptidoglycan glycosyltransferase activity"/>
    <property type="evidence" value="ECO:0007669"/>
    <property type="project" value="UniProtKB-EC"/>
</dbReference>
<organism evidence="15 16">
    <name type="scientific">Halothiobacillus diazotrophicus</name>
    <dbReference type="NCBI Taxonomy" id="1860122"/>
    <lineage>
        <taxon>Bacteria</taxon>
        <taxon>Pseudomonadati</taxon>
        <taxon>Pseudomonadota</taxon>
        <taxon>Gammaproteobacteria</taxon>
        <taxon>Chromatiales</taxon>
        <taxon>Halothiobacillaceae</taxon>
        <taxon>Halothiobacillus</taxon>
    </lineage>
</organism>
<dbReference type="Pfam" id="PF06832">
    <property type="entry name" value="BiPBP_C"/>
    <property type="match status" value="1"/>
</dbReference>
<feature type="domain" description="Penicillin-binding protein transpeptidase" evidence="12">
    <location>
        <begin position="322"/>
        <end position="547"/>
    </location>
</feature>
<comment type="pathway">
    <text evidence="1">Cell wall biogenesis; peptidoglycan biosynthesis.</text>
</comment>
<keyword evidence="9" id="KW-0511">Multifunctional enzyme</keyword>
<evidence type="ECO:0000256" key="1">
    <source>
        <dbReference type="ARBA" id="ARBA00004752"/>
    </source>
</evidence>
<dbReference type="KEGG" id="haz:A9404_03360"/>
<dbReference type="GO" id="GO:0004180">
    <property type="term" value="F:carboxypeptidase activity"/>
    <property type="evidence" value="ECO:0007669"/>
    <property type="project" value="UniProtKB-KW"/>
</dbReference>
<keyword evidence="6" id="KW-0328">Glycosyltransferase</keyword>
<dbReference type="SUPFAM" id="SSF56601">
    <property type="entry name" value="beta-lactamase/transpeptidase-like"/>
    <property type="match status" value="1"/>
</dbReference>
<keyword evidence="4" id="KW-0121">Carboxypeptidase</keyword>
<dbReference type="InterPro" id="IPR001264">
    <property type="entry name" value="Glyco_trans_51"/>
</dbReference>
<gene>
    <name evidence="15" type="ORF">A9404_03360</name>
</gene>
<evidence type="ECO:0000256" key="7">
    <source>
        <dbReference type="ARBA" id="ARBA00022679"/>
    </source>
</evidence>
<name>A0A191ZK81_9GAMM</name>
<dbReference type="InterPro" id="IPR011815">
    <property type="entry name" value="PBP_1c"/>
</dbReference>
<sequence>MRRVIPRLLALLLILVVLVTVVLAGGRVWYRFHPPIPLRDWLPSSTAVLDDQGRLLRLTLAADQQYRLWTPLDQLSPTLVQAVLLHEDRHFYLEPGFNPYSLLRGAFKTYVLRRHPQGGSTITMQLARLLWHLDTRSPWGKMQQVARAIQLELQYSKQAILEAYLNDAPFGGNIQGVGAASLIYFDHAPLDLSLPESLALAVMPQNPSVRGRVPAGLAGPELLAARNRLFRRWAHMHPVSASERALFALPMTLRPADRLPFRAPWFVDQLLADRMLLQPSSLGLPDRDWIHSTVDLRLQRAVDRQVQAYVAQQAIRGVHNAAALLVDTRDMGIKALIGSADYFDTPIAGQVNGTNAKRSPGSALKPFIYGLGFDQGIVIPATVLRDVPTAYGAYAPENFDGRFEGPVTVTQALIRSRNIPALDVAAQLSHPDFYHFLQSAGIADLARPEHYGLALVLGGGEVTMQEMAKLYAMLANQGVIKPLRFVQAASNQTAHRLAAQGTRLLSRAASFMVLDILRQNPPPGLAPTGQPSPLPVAWKTGTSSSFRDAWSVGVFGPYVLVVWVGNFDGSPNPAFVGGEMAGPLFFNIVAALKAENPGLHDLPAPIPPRLRKVLVCLSSGALPTAWCPRTGESWFIPGVSPIRVDDVYRPVMVNRVTGAAVCPPFDPVQDERKVFAYWPSDLQQLFALAGIPRTQPPRSPACGPLSLADTIGGSPPQITSPLAGNVYTQQLTHPAQARIPLTVTTDADVHRVYWFADKSYIGQAEPGQTLFWSPSQPGSYTIRAVDDHGRADERLLRVARVP</sequence>
<dbReference type="InterPro" id="IPR009647">
    <property type="entry name" value="PBP_C"/>
</dbReference>
<evidence type="ECO:0000256" key="8">
    <source>
        <dbReference type="ARBA" id="ARBA00022801"/>
    </source>
</evidence>
<keyword evidence="7" id="KW-0808">Transferase</keyword>
<dbReference type="InterPro" id="IPR036950">
    <property type="entry name" value="PBP_transglycosylase"/>
</dbReference>
<dbReference type="InterPro" id="IPR023346">
    <property type="entry name" value="Lysozyme-like_dom_sf"/>
</dbReference>
<comment type="similarity">
    <text evidence="3">In the N-terminal section; belongs to the glycosyltransferase 51 family.</text>
</comment>
<dbReference type="SUPFAM" id="SSF53955">
    <property type="entry name" value="Lysozyme-like"/>
    <property type="match status" value="1"/>
</dbReference>
<proteinExistence type="inferred from homology"/>
<dbReference type="STRING" id="1860122.A9404_03360"/>
<feature type="domain" description="Glycosyl transferase family 51" evidence="13">
    <location>
        <begin position="63"/>
        <end position="209"/>
    </location>
</feature>
<dbReference type="Proteomes" id="UP000078596">
    <property type="component" value="Chromosome"/>
</dbReference>
<dbReference type="UniPathway" id="UPA00219"/>
<evidence type="ECO:0000256" key="6">
    <source>
        <dbReference type="ARBA" id="ARBA00022676"/>
    </source>
</evidence>
<accession>A0A191ZK81</accession>
<dbReference type="EC" id="2.4.99.28" evidence="10"/>
<dbReference type="InterPro" id="IPR050396">
    <property type="entry name" value="Glycosyltr_51/Transpeptidase"/>
</dbReference>
<keyword evidence="16" id="KW-1185">Reference proteome</keyword>
<dbReference type="Pfam" id="PF00912">
    <property type="entry name" value="Transgly"/>
    <property type="match status" value="1"/>
</dbReference>
<evidence type="ECO:0000256" key="3">
    <source>
        <dbReference type="ARBA" id="ARBA00007739"/>
    </source>
</evidence>
<evidence type="ECO:0000313" key="16">
    <source>
        <dbReference type="Proteomes" id="UP000078596"/>
    </source>
</evidence>
<protein>
    <recommendedName>
        <fullName evidence="10">peptidoglycan glycosyltransferase</fullName>
        <ecNumber evidence="10">2.4.99.28</ecNumber>
    </recommendedName>
</protein>
<evidence type="ECO:0000256" key="4">
    <source>
        <dbReference type="ARBA" id="ARBA00022645"/>
    </source>
</evidence>
<evidence type="ECO:0000256" key="9">
    <source>
        <dbReference type="ARBA" id="ARBA00023268"/>
    </source>
</evidence>
<dbReference type="EMBL" id="CP016027">
    <property type="protein sequence ID" value="ANJ68252.1"/>
    <property type="molecule type" value="Genomic_DNA"/>
</dbReference>
<dbReference type="GO" id="GO:0009252">
    <property type="term" value="P:peptidoglycan biosynthetic process"/>
    <property type="evidence" value="ECO:0007669"/>
    <property type="project" value="UniProtKB-UniPathway"/>
</dbReference>
<dbReference type="PANTHER" id="PTHR32282:SF15">
    <property type="entry name" value="PENICILLIN-BINDING PROTEIN 1C"/>
    <property type="match status" value="1"/>
</dbReference>
<keyword evidence="5" id="KW-0645">Protease</keyword>